<evidence type="ECO:0000256" key="2">
    <source>
        <dbReference type="ARBA" id="ARBA00009594"/>
    </source>
</evidence>
<dbReference type="GO" id="GO:0043130">
    <property type="term" value="F:ubiquitin binding"/>
    <property type="evidence" value="ECO:0007669"/>
    <property type="project" value="TreeGrafter"/>
</dbReference>
<comment type="similarity">
    <text evidence="2">Belongs to the ubiquitin-conjugating enzyme family. UEV subfamily.</text>
</comment>
<dbReference type="Proteomes" id="UP000559256">
    <property type="component" value="Unassembled WGS sequence"/>
</dbReference>
<comment type="caution">
    <text evidence="11">The sequence shown here is derived from an EMBL/GenBank/DDBJ whole genome shotgun (WGS) entry which is preliminary data.</text>
</comment>
<dbReference type="SUPFAM" id="SSF140111">
    <property type="entry name" value="Endosomal sorting complex assembly domain"/>
    <property type="match status" value="1"/>
</dbReference>
<dbReference type="Gene3D" id="6.10.140.820">
    <property type="match status" value="1"/>
</dbReference>
<keyword evidence="6" id="KW-0175">Coiled coil</keyword>
<dbReference type="EMBL" id="JAACJM010000026">
    <property type="protein sequence ID" value="KAF5365780.1"/>
    <property type="molecule type" value="Genomic_DNA"/>
</dbReference>
<evidence type="ECO:0000256" key="1">
    <source>
        <dbReference type="ARBA" id="ARBA00004177"/>
    </source>
</evidence>
<sequence length="432" mass="48285">MSLTQKWLSNAVVAYDRPNHVYADVDSVLQLFQTLRPKSDVYTWDDGRTQLLLCVHGVLPISFRNASYHIPIAVWLTRSYPSDPPIAYVVPTQDMLIKAGPHLDLSGRVSIDYQAQWQRKSESCSLAGLLEAMQVHFSRDPPVYAKPKQQQQQQPSPPTYAPPHQQPPVPPPPPPPPHPPQFVPTPPPPPPQPPQIPQSVPPPPHFVPFPPQSVSPPYFIPSPPQSVSPPHFIPSPPQSVPPPNLLDEDPIPIAASAAVPPRPPNPELLRLHDQIHAKLTSELNSLHQALVLDAERLRAYQADLLAGEPAIRDEIARLEAVRDVCRTVVTRHRDTVNLTEKNISDLRRKGDPEVDELVCSTTIVHNQLIDLVAEDNAIEDTIYHFHRALSTGRIDLERFLRTTRVLAEEQFMKRALIEKIKASLPMGSPWTS</sequence>
<evidence type="ECO:0000256" key="4">
    <source>
        <dbReference type="ARBA" id="ARBA00022753"/>
    </source>
</evidence>
<dbReference type="Pfam" id="PF09454">
    <property type="entry name" value="Vps23_core"/>
    <property type="match status" value="1"/>
</dbReference>
<dbReference type="SUPFAM" id="SSF54495">
    <property type="entry name" value="UBC-like"/>
    <property type="match status" value="1"/>
</dbReference>
<dbReference type="InterPro" id="IPR016135">
    <property type="entry name" value="UBQ-conjugating_enzyme/RWD"/>
</dbReference>
<dbReference type="PANTHER" id="PTHR23306">
    <property type="entry name" value="TUMOR SUSCEPTIBILITY GENE 101 PROTEIN-RELATED"/>
    <property type="match status" value="1"/>
</dbReference>
<evidence type="ECO:0000256" key="8">
    <source>
        <dbReference type="SAM" id="MobiDB-lite"/>
    </source>
</evidence>
<dbReference type="GO" id="GO:0043162">
    <property type="term" value="P:ubiquitin-dependent protein catabolic process via the multivesicular body sorting pathway"/>
    <property type="evidence" value="ECO:0007669"/>
    <property type="project" value="UniProtKB-ARBA"/>
</dbReference>
<dbReference type="GO" id="GO:0072666">
    <property type="term" value="P:establishment of protein localization to vacuole"/>
    <property type="evidence" value="ECO:0007669"/>
    <property type="project" value="UniProtKB-ARBA"/>
</dbReference>
<dbReference type="GO" id="GO:0006886">
    <property type="term" value="P:intracellular protein transport"/>
    <property type="evidence" value="ECO:0007669"/>
    <property type="project" value="UniProtKB-ARBA"/>
</dbReference>
<feature type="region of interest" description="Disordered" evidence="8">
    <location>
        <begin position="143"/>
        <end position="238"/>
    </location>
</feature>
<organism evidence="11 12">
    <name type="scientific">Tetrapyrgos nigripes</name>
    <dbReference type="NCBI Taxonomy" id="182062"/>
    <lineage>
        <taxon>Eukaryota</taxon>
        <taxon>Fungi</taxon>
        <taxon>Dikarya</taxon>
        <taxon>Basidiomycota</taxon>
        <taxon>Agaricomycotina</taxon>
        <taxon>Agaricomycetes</taxon>
        <taxon>Agaricomycetidae</taxon>
        <taxon>Agaricales</taxon>
        <taxon>Marasmiineae</taxon>
        <taxon>Marasmiaceae</taxon>
        <taxon>Tetrapyrgos</taxon>
    </lineage>
</organism>
<keyword evidence="12" id="KW-1185">Reference proteome</keyword>
<dbReference type="PRINTS" id="PR01217">
    <property type="entry name" value="PRICHEXTENSN"/>
</dbReference>
<evidence type="ECO:0000259" key="9">
    <source>
        <dbReference type="PROSITE" id="PS51312"/>
    </source>
</evidence>
<evidence type="ECO:0000256" key="6">
    <source>
        <dbReference type="ARBA" id="ARBA00023054"/>
    </source>
</evidence>
<dbReference type="AlphaFoldDB" id="A0A8H5LQ24"/>
<evidence type="ECO:0000256" key="7">
    <source>
        <dbReference type="PROSITE-ProRule" id="PRU00644"/>
    </source>
</evidence>
<dbReference type="InterPro" id="IPR017916">
    <property type="entry name" value="SB_dom"/>
</dbReference>
<feature type="domain" description="SB" evidence="9">
    <location>
        <begin position="362"/>
        <end position="430"/>
    </location>
</feature>
<dbReference type="CDD" id="cd11685">
    <property type="entry name" value="UEV_TSG101-like"/>
    <property type="match status" value="1"/>
</dbReference>
<dbReference type="InterPro" id="IPR037202">
    <property type="entry name" value="ESCRT_assembly_dom"/>
</dbReference>
<keyword evidence="3 7" id="KW-0813">Transport</keyword>
<evidence type="ECO:0000256" key="3">
    <source>
        <dbReference type="ARBA" id="ARBA00022448"/>
    </source>
</evidence>
<keyword evidence="4" id="KW-0967">Endosome</keyword>
<keyword evidence="5 7" id="KW-0653">Protein transport</keyword>
<dbReference type="InterPro" id="IPR008883">
    <property type="entry name" value="UEV_N"/>
</dbReference>
<dbReference type="GO" id="GO:0000813">
    <property type="term" value="C:ESCRT I complex"/>
    <property type="evidence" value="ECO:0007669"/>
    <property type="project" value="TreeGrafter"/>
</dbReference>
<feature type="compositionally biased region" description="Low complexity" evidence="8">
    <location>
        <begin position="143"/>
        <end position="154"/>
    </location>
</feature>
<dbReference type="PROSITE" id="PS51322">
    <property type="entry name" value="UEV"/>
    <property type="match status" value="1"/>
</dbReference>
<gene>
    <name evidence="11" type="ORF">D9758_003310</name>
</gene>
<evidence type="ECO:0000313" key="11">
    <source>
        <dbReference type="EMBL" id="KAF5365780.1"/>
    </source>
</evidence>
<name>A0A8H5LQ24_9AGAR</name>
<evidence type="ECO:0000256" key="5">
    <source>
        <dbReference type="ARBA" id="ARBA00022927"/>
    </source>
</evidence>
<evidence type="ECO:0000313" key="12">
    <source>
        <dbReference type="Proteomes" id="UP000559256"/>
    </source>
</evidence>
<dbReference type="OrthoDB" id="306304at2759"/>
<evidence type="ECO:0008006" key="13">
    <source>
        <dbReference type="Google" id="ProtNLM"/>
    </source>
</evidence>
<proteinExistence type="inferred from homology"/>
<feature type="domain" description="UEV" evidence="10">
    <location>
        <begin position="2"/>
        <end position="147"/>
    </location>
</feature>
<dbReference type="Gene3D" id="3.10.110.10">
    <property type="entry name" value="Ubiquitin Conjugating Enzyme"/>
    <property type="match status" value="1"/>
</dbReference>
<accession>A0A8H5LQ24</accession>
<evidence type="ECO:0000259" key="10">
    <source>
        <dbReference type="PROSITE" id="PS51322"/>
    </source>
</evidence>
<protein>
    <recommendedName>
        <fullName evidence="13">UEV-domain-containing protein</fullName>
    </recommendedName>
</protein>
<dbReference type="PROSITE" id="PS51312">
    <property type="entry name" value="SB"/>
    <property type="match status" value="1"/>
</dbReference>
<dbReference type="PANTHER" id="PTHR23306:SF3">
    <property type="entry name" value="TUMOR SUPPRESSOR PROTEIN 101"/>
    <property type="match status" value="1"/>
</dbReference>
<comment type="subcellular location">
    <subcellularLocation>
        <location evidence="1">Endosome</location>
    </subcellularLocation>
</comment>
<reference evidence="11 12" key="1">
    <citation type="journal article" date="2020" name="ISME J.">
        <title>Uncovering the hidden diversity of litter-decomposition mechanisms in mushroom-forming fungi.</title>
        <authorList>
            <person name="Floudas D."/>
            <person name="Bentzer J."/>
            <person name="Ahren D."/>
            <person name="Johansson T."/>
            <person name="Persson P."/>
            <person name="Tunlid A."/>
        </authorList>
    </citation>
    <scope>NUCLEOTIDE SEQUENCE [LARGE SCALE GENOMIC DNA]</scope>
    <source>
        <strain evidence="11 12">CBS 291.85</strain>
    </source>
</reference>
<dbReference type="Pfam" id="PF05743">
    <property type="entry name" value="UEV"/>
    <property type="match status" value="1"/>
</dbReference>
<feature type="compositionally biased region" description="Pro residues" evidence="8">
    <location>
        <begin position="155"/>
        <end position="238"/>
    </location>
</feature>
<dbReference type="InterPro" id="IPR052070">
    <property type="entry name" value="ESCRT-I_UEV_domain"/>
</dbReference>